<dbReference type="AlphaFoldDB" id="A0A4Y7JEN2"/>
<dbReference type="Proteomes" id="UP000316621">
    <property type="component" value="Chromosome 4"/>
</dbReference>
<reference evidence="1 2" key="1">
    <citation type="journal article" date="2018" name="Science">
        <title>The opium poppy genome and morphinan production.</title>
        <authorList>
            <person name="Guo L."/>
            <person name="Winzer T."/>
            <person name="Yang X."/>
            <person name="Li Y."/>
            <person name="Ning Z."/>
            <person name="He Z."/>
            <person name="Teodor R."/>
            <person name="Lu Y."/>
            <person name="Bowser T.A."/>
            <person name="Graham I.A."/>
            <person name="Ye K."/>
        </authorList>
    </citation>
    <scope>NUCLEOTIDE SEQUENCE [LARGE SCALE GENOMIC DNA]</scope>
    <source>
        <strain evidence="2">cv. HN1</strain>
        <tissue evidence="1">Leaves</tissue>
    </source>
</reference>
<accession>A0A4Y7JEN2</accession>
<evidence type="ECO:0000313" key="2">
    <source>
        <dbReference type="Proteomes" id="UP000316621"/>
    </source>
</evidence>
<protein>
    <submittedName>
        <fullName evidence="1">Uncharacterized protein</fullName>
    </submittedName>
</protein>
<keyword evidence="2" id="KW-1185">Reference proteome</keyword>
<evidence type="ECO:0000313" key="1">
    <source>
        <dbReference type="EMBL" id="RZC58986.1"/>
    </source>
</evidence>
<proteinExistence type="predicted"/>
<dbReference type="EMBL" id="CM010718">
    <property type="protein sequence ID" value="RZC58986.1"/>
    <property type="molecule type" value="Genomic_DNA"/>
</dbReference>
<sequence length="118" mass="12766">MLPFWDQVESREAVNDVSGTTTVAVSGTISSKVSDIKVESGTEITDTGITDNSCGTGTARLRSFSPMALKFAENQRCSGSPFIPTHHLHFLSAFLEVESEKRRDCLANLARLVAALFS</sequence>
<gene>
    <name evidence="1" type="ORF">C5167_006281</name>
</gene>
<organism evidence="1 2">
    <name type="scientific">Papaver somniferum</name>
    <name type="common">Opium poppy</name>
    <dbReference type="NCBI Taxonomy" id="3469"/>
    <lineage>
        <taxon>Eukaryota</taxon>
        <taxon>Viridiplantae</taxon>
        <taxon>Streptophyta</taxon>
        <taxon>Embryophyta</taxon>
        <taxon>Tracheophyta</taxon>
        <taxon>Spermatophyta</taxon>
        <taxon>Magnoliopsida</taxon>
        <taxon>Ranunculales</taxon>
        <taxon>Papaveraceae</taxon>
        <taxon>Papaveroideae</taxon>
        <taxon>Papaver</taxon>
    </lineage>
</organism>
<name>A0A4Y7JEN2_PAPSO</name>
<dbReference type="Gramene" id="RZC58986">
    <property type="protein sequence ID" value="RZC58986"/>
    <property type="gene ID" value="C5167_006281"/>
</dbReference>